<dbReference type="GO" id="GO:0006508">
    <property type="term" value="P:proteolysis"/>
    <property type="evidence" value="ECO:0007669"/>
    <property type="project" value="UniProtKB-KW"/>
</dbReference>
<dbReference type="PANTHER" id="PTHR13604:SF0">
    <property type="entry name" value="ABASIC SITE PROCESSING PROTEIN HMCES"/>
    <property type="match status" value="1"/>
</dbReference>
<evidence type="ECO:0000256" key="5">
    <source>
        <dbReference type="ARBA" id="ARBA00023124"/>
    </source>
</evidence>
<comment type="caution">
    <text evidence="10">The sequence shown here is derived from an EMBL/GenBank/DDBJ whole genome shotgun (WGS) entry which is preliminary data.</text>
</comment>
<evidence type="ECO:0000313" key="10">
    <source>
        <dbReference type="EMBL" id="MDP9646830.1"/>
    </source>
</evidence>
<keyword evidence="7" id="KW-0456">Lyase</keyword>
<gene>
    <name evidence="10" type="ORF">J2793_002263</name>
</gene>
<reference evidence="10" key="1">
    <citation type="submission" date="2023-07" db="EMBL/GenBank/DDBJ databases">
        <title>Sorghum-associated microbial communities from plants grown in Nebraska, USA.</title>
        <authorList>
            <person name="Schachtman D."/>
        </authorList>
    </citation>
    <scope>NUCLEOTIDE SEQUENCE</scope>
    <source>
        <strain evidence="10">DS1061</strain>
    </source>
</reference>
<evidence type="ECO:0000256" key="1">
    <source>
        <dbReference type="ARBA" id="ARBA00008136"/>
    </source>
</evidence>
<comment type="similarity">
    <text evidence="1 8">Belongs to the SOS response-associated peptidase family.</text>
</comment>
<dbReference type="SUPFAM" id="SSF143081">
    <property type="entry name" value="BB1717-like"/>
    <property type="match status" value="1"/>
</dbReference>
<keyword evidence="5" id="KW-0190">Covalent protein-DNA linkage</keyword>
<dbReference type="InterPro" id="IPR003738">
    <property type="entry name" value="SRAP"/>
</dbReference>
<name>A0AB73I9X1_9BURK</name>
<accession>A0AB73I9X1</accession>
<evidence type="ECO:0000256" key="6">
    <source>
        <dbReference type="ARBA" id="ARBA00023125"/>
    </source>
</evidence>
<dbReference type="Proteomes" id="UP001229486">
    <property type="component" value="Unassembled WGS sequence"/>
</dbReference>
<proteinExistence type="inferred from homology"/>
<organism evidence="10 11">
    <name type="scientific">Paraburkholderia caledonica</name>
    <dbReference type="NCBI Taxonomy" id="134536"/>
    <lineage>
        <taxon>Bacteria</taxon>
        <taxon>Pseudomonadati</taxon>
        <taxon>Pseudomonadota</taxon>
        <taxon>Betaproteobacteria</taxon>
        <taxon>Burkholderiales</taxon>
        <taxon>Burkholderiaceae</taxon>
        <taxon>Paraburkholderia</taxon>
    </lineage>
</organism>
<sequence length="355" mass="40042">MPPRTDKANKAKKAGHADRKVKAGSHIMTTSNGGTMCYSAQVVADYRKFVRTFGAIIDIHEFARLFFERTEGIGKAKIPKAMEDAFADPQDEATREINALIARFTSAQVTKLEQDLFKQRTRLADAERTLQTKVTKAATESQRIATDKIAWVKGKLEDLQRTALQPRDSRIFPGNYAPVMVMEGGQRVVKPMRYQCRIAGKPASYDTKYPGTYNARRDSLEGFWAPCFGYTHAVLLVEVFYENVSRAKYEGTLLETHERDENVVLEFRPGNGELMHVACLWSRWSAPGEPDLLSFAAITDEPPPEVAATGHDRCIIPIKPENVDAWLNPNPNNLEAMYAILDDRDRPYYEHRLAA</sequence>
<dbReference type="EMBL" id="JAURTK010000002">
    <property type="protein sequence ID" value="MDP9646830.1"/>
    <property type="molecule type" value="Genomic_DNA"/>
</dbReference>
<evidence type="ECO:0000256" key="3">
    <source>
        <dbReference type="ARBA" id="ARBA00022763"/>
    </source>
</evidence>
<keyword evidence="6" id="KW-0238">DNA-binding</keyword>
<protein>
    <recommendedName>
        <fullName evidence="8">Abasic site processing protein</fullName>
        <ecNumber evidence="8">3.4.-.-</ecNumber>
    </recommendedName>
</protein>
<dbReference type="Pfam" id="PF02586">
    <property type="entry name" value="SRAP"/>
    <property type="match status" value="1"/>
</dbReference>
<dbReference type="GO" id="GO:0008233">
    <property type="term" value="F:peptidase activity"/>
    <property type="evidence" value="ECO:0007669"/>
    <property type="project" value="UniProtKB-KW"/>
</dbReference>
<evidence type="ECO:0000256" key="7">
    <source>
        <dbReference type="ARBA" id="ARBA00023239"/>
    </source>
</evidence>
<evidence type="ECO:0000256" key="8">
    <source>
        <dbReference type="RuleBase" id="RU364100"/>
    </source>
</evidence>
<feature type="region of interest" description="Disordered" evidence="9">
    <location>
        <begin position="1"/>
        <end position="22"/>
    </location>
</feature>
<evidence type="ECO:0000256" key="4">
    <source>
        <dbReference type="ARBA" id="ARBA00022801"/>
    </source>
</evidence>
<evidence type="ECO:0000256" key="9">
    <source>
        <dbReference type="SAM" id="MobiDB-lite"/>
    </source>
</evidence>
<dbReference type="GO" id="GO:0003697">
    <property type="term" value="F:single-stranded DNA binding"/>
    <property type="evidence" value="ECO:0007669"/>
    <property type="project" value="InterPro"/>
</dbReference>
<keyword evidence="2 8" id="KW-0645">Protease</keyword>
<dbReference type="InterPro" id="IPR036590">
    <property type="entry name" value="SRAP-like"/>
</dbReference>
<dbReference type="EC" id="3.4.-.-" evidence="8"/>
<dbReference type="GO" id="GO:0016829">
    <property type="term" value="F:lyase activity"/>
    <property type="evidence" value="ECO:0007669"/>
    <property type="project" value="UniProtKB-KW"/>
</dbReference>
<dbReference type="Gene3D" id="3.90.1680.10">
    <property type="entry name" value="SOS response associated peptidase-like"/>
    <property type="match status" value="1"/>
</dbReference>
<dbReference type="GO" id="GO:0106300">
    <property type="term" value="P:protein-DNA covalent cross-linking repair"/>
    <property type="evidence" value="ECO:0007669"/>
    <property type="project" value="InterPro"/>
</dbReference>
<dbReference type="PANTHER" id="PTHR13604">
    <property type="entry name" value="DC12-RELATED"/>
    <property type="match status" value="1"/>
</dbReference>
<keyword evidence="4 8" id="KW-0378">Hydrolase</keyword>
<evidence type="ECO:0000256" key="2">
    <source>
        <dbReference type="ARBA" id="ARBA00022670"/>
    </source>
</evidence>
<evidence type="ECO:0000313" key="11">
    <source>
        <dbReference type="Proteomes" id="UP001229486"/>
    </source>
</evidence>
<keyword evidence="3" id="KW-0227">DNA damage</keyword>
<feature type="compositionally biased region" description="Basic and acidic residues" evidence="9">
    <location>
        <begin position="1"/>
        <end position="21"/>
    </location>
</feature>
<dbReference type="AlphaFoldDB" id="A0AB73I9X1"/>